<dbReference type="Proteomes" id="UP000324800">
    <property type="component" value="Unassembled WGS sequence"/>
</dbReference>
<keyword evidence="1" id="KW-0670">Pyruvate</keyword>
<protein>
    <submittedName>
        <fullName evidence="1">Pyruvate-ferrodoxin oxidoreductase</fullName>
    </submittedName>
</protein>
<dbReference type="EMBL" id="SNRW01000664">
    <property type="protein sequence ID" value="KAA6399871.1"/>
    <property type="molecule type" value="Genomic_DNA"/>
</dbReference>
<name>A0A5J4WYB2_9EUKA</name>
<evidence type="ECO:0000313" key="1">
    <source>
        <dbReference type="EMBL" id="KAA6399871.1"/>
    </source>
</evidence>
<organism evidence="1 2">
    <name type="scientific">Streblomastix strix</name>
    <dbReference type="NCBI Taxonomy" id="222440"/>
    <lineage>
        <taxon>Eukaryota</taxon>
        <taxon>Metamonada</taxon>
        <taxon>Preaxostyla</taxon>
        <taxon>Oxymonadida</taxon>
        <taxon>Streblomastigidae</taxon>
        <taxon>Streblomastix</taxon>
    </lineage>
</organism>
<accession>A0A5J4WYB2</accession>
<reference evidence="1 2" key="1">
    <citation type="submission" date="2019-03" db="EMBL/GenBank/DDBJ databases">
        <title>Single cell metagenomics reveals metabolic interactions within the superorganism composed of flagellate Streblomastix strix and complex community of Bacteroidetes bacteria on its surface.</title>
        <authorList>
            <person name="Treitli S.C."/>
            <person name="Kolisko M."/>
            <person name="Husnik F."/>
            <person name="Keeling P."/>
            <person name="Hampl V."/>
        </authorList>
    </citation>
    <scope>NUCLEOTIDE SEQUENCE [LARGE SCALE GENOMIC DNA]</scope>
    <source>
        <strain evidence="1">ST1C</strain>
    </source>
</reference>
<dbReference type="PANTHER" id="PTHR32154:SF0">
    <property type="entry name" value="PYRUVATE-FLAVODOXIN OXIDOREDUCTASE-RELATED"/>
    <property type="match status" value="1"/>
</dbReference>
<dbReference type="PANTHER" id="PTHR32154">
    <property type="entry name" value="PYRUVATE-FLAVODOXIN OXIDOREDUCTASE-RELATED"/>
    <property type="match status" value="1"/>
</dbReference>
<comment type="caution">
    <text evidence="1">The sequence shown here is derived from an EMBL/GenBank/DDBJ whole genome shotgun (WGS) entry which is preliminary data.</text>
</comment>
<evidence type="ECO:0000313" key="2">
    <source>
        <dbReference type="Proteomes" id="UP000324800"/>
    </source>
</evidence>
<dbReference type="InterPro" id="IPR050722">
    <property type="entry name" value="Pyruvate:ferred/Flavod_OxRd"/>
</dbReference>
<gene>
    <name evidence="1" type="ORF">EZS28_004596</name>
</gene>
<dbReference type="OrthoDB" id="1688044at2759"/>
<sequence length="139" mass="16056">MQFSTLLRNCNGGIMTTATSRYEMRVILPFLLTHEESSKGLTQKFITKPDHDKEFKSSNFHIQVLQLGCIKYNIYDENCPAKAFSMVPQHIYDDEAKKWEYSTLLPICNDVIETTFDKPNIKTLQFHQPLLEFSAAFIG</sequence>
<dbReference type="GO" id="GO:0006979">
    <property type="term" value="P:response to oxidative stress"/>
    <property type="evidence" value="ECO:0007669"/>
    <property type="project" value="TreeGrafter"/>
</dbReference>
<dbReference type="Gene3D" id="3.30.70.20">
    <property type="match status" value="1"/>
</dbReference>
<proteinExistence type="predicted"/>
<dbReference type="AlphaFoldDB" id="A0A5J4WYB2"/>